<accession>A0A8J4T728</accession>
<dbReference type="Proteomes" id="UP000748531">
    <property type="component" value="Unassembled WGS sequence"/>
</dbReference>
<proteinExistence type="predicted"/>
<name>A0A8J4T728_9TREM</name>
<gene>
    <name evidence="1" type="ORF">PHET_00370</name>
</gene>
<comment type="caution">
    <text evidence="1">The sequence shown here is derived from an EMBL/GenBank/DDBJ whole genome shotgun (WGS) entry which is preliminary data.</text>
</comment>
<dbReference type="EMBL" id="LUCH01000083">
    <property type="protein sequence ID" value="KAF5406145.1"/>
    <property type="molecule type" value="Genomic_DNA"/>
</dbReference>
<evidence type="ECO:0000313" key="1">
    <source>
        <dbReference type="EMBL" id="KAF5406145.1"/>
    </source>
</evidence>
<dbReference type="AlphaFoldDB" id="A0A8J4T728"/>
<evidence type="ECO:0000313" key="2">
    <source>
        <dbReference type="Proteomes" id="UP000748531"/>
    </source>
</evidence>
<keyword evidence="2" id="KW-1185">Reference proteome</keyword>
<reference evidence="1" key="1">
    <citation type="submission" date="2019-05" db="EMBL/GenBank/DDBJ databases">
        <title>Annotation for the trematode Paragonimus heterotremus.</title>
        <authorList>
            <person name="Choi Y.-J."/>
        </authorList>
    </citation>
    <scope>NUCLEOTIDE SEQUENCE</scope>
    <source>
        <strain evidence="1">LC</strain>
    </source>
</reference>
<protein>
    <submittedName>
        <fullName evidence="1">Uncharacterized protein</fullName>
    </submittedName>
</protein>
<sequence>MWFGIEARKGAWKSYVHCERSYFRSYTLSDTLFRLHFSTSPADYTNTGSKYSFTFNSISRNMSANLVF</sequence>
<organism evidence="1 2">
    <name type="scientific">Paragonimus heterotremus</name>
    <dbReference type="NCBI Taxonomy" id="100268"/>
    <lineage>
        <taxon>Eukaryota</taxon>
        <taxon>Metazoa</taxon>
        <taxon>Spiralia</taxon>
        <taxon>Lophotrochozoa</taxon>
        <taxon>Platyhelminthes</taxon>
        <taxon>Trematoda</taxon>
        <taxon>Digenea</taxon>
        <taxon>Plagiorchiida</taxon>
        <taxon>Troglotremata</taxon>
        <taxon>Troglotrematidae</taxon>
        <taxon>Paragonimus</taxon>
    </lineage>
</organism>